<comment type="cofactor">
    <cofactor evidence="1">
        <name>iron-sulfur cluster</name>
        <dbReference type="ChEBI" id="CHEBI:30408"/>
    </cofactor>
</comment>
<evidence type="ECO:0000256" key="5">
    <source>
        <dbReference type="ARBA" id="ARBA00093761"/>
    </source>
</evidence>
<proteinExistence type="inferred from homology"/>
<evidence type="ECO:0000313" key="9">
    <source>
        <dbReference type="EMBL" id="MCJ7858535.1"/>
    </source>
</evidence>
<reference evidence="9" key="1">
    <citation type="submission" date="2022-04" db="EMBL/GenBank/DDBJ databases">
        <title>Corynebacterium kalidii LD5P10.</title>
        <authorList>
            <person name="Sun J.Q."/>
        </authorList>
    </citation>
    <scope>NUCLEOTIDE SEQUENCE</scope>
    <source>
        <strain evidence="9">LD5P10</strain>
    </source>
</reference>
<evidence type="ECO:0000256" key="4">
    <source>
        <dbReference type="ARBA" id="ARBA00023004"/>
    </source>
</evidence>
<comment type="similarity">
    <text evidence="6">Belongs to the BsaP family.</text>
</comment>
<dbReference type="Proteomes" id="UP001139207">
    <property type="component" value="Unassembled WGS sequence"/>
</dbReference>
<evidence type="ECO:0000256" key="6">
    <source>
        <dbReference type="ARBA" id="ARBA00093780"/>
    </source>
</evidence>
<evidence type="ECO:0000259" key="8">
    <source>
        <dbReference type="Pfam" id="PF26519"/>
    </source>
</evidence>
<keyword evidence="3" id="KW-0093">Biotin biosynthesis</keyword>
<sequence>MSDRGTGPFDPYTGADLGRGETVVYSPAQKAGLDVPRYCADCGRRTVAQVTPHGWTATCSRHGTLDSTEFDLR</sequence>
<accession>A0A9X1WJH2</accession>
<evidence type="ECO:0000313" key="10">
    <source>
        <dbReference type="Proteomes" id="UP001139207"/>
    </source>
</evidence>
<keyword evidence="2" id="KW-0479">Metal-binding</keyword>
<organism evidence="9 10">
    <name type="scientific">Corynebacterium kalidii</name>
    <dbReference type="NCBI Taxonomy" id="2931982"/>
    <lineage>
        <taxon>Bacteria</taxon>
        <taxon>Bacillati</taxon>
        <taxon>Actinomycetota</taxon>
        <taxon>Actinomycetes</taxon>
        <taxon>Mycobacteriales</taxon>
        <taxon>Corynebacteriaceae</taxon>
        <taxon>Corynebacterium</taxon>
    </lineage>
</organism>
<dbReference type="EMBL" id="JALIEA010000012">
    <property type="protein sequence ID" value="MCJ7858535.1"/>
    <property type="molecule type" value="Genomic_DNA"/>
</dbReference>
<evidence type="ECO:0000256" key="2">
    <source>
        <dbReference type="ARBA" id="ARBA00022723"/>
    </source>
</evidence>
<gene>
    <name evidence="9" type="ORF">MUN33_07380</name>
</gene>
<evidence type="ECO:0000256" key="3">
    <source>
        <dbReference type="ARBA" id="ARBA00022756"/>
    </source>
</evidence>
<keyword evidence="4" id="KW-0408">Iron</keyword>
<name>A0A9X1WJH2_9CORY</name>
<dbReference type="Pfam" id="PF26519">
    <property type="entry name" value="BsaP"/>
    <property type="match status" value="1"/>
</dbReference>
<dbReference type="RefSeq" id="WP_244804254.1">
    <property type="nucleotide sequence ID" value="NZ_JALIEA010000012.1"/>
</dbReference>
<evidence type="ECO:0000256" key="7">
    <source>
        <dbReference type="ARBA" id="ARBA00093796"/>
    </source>
</evidence>
<feature type="domain" description="Biotin synthase auxiliary protein C-terminal" evidence="8">
    <location>
        <begin position="47"/>
        <end position="71"/>
    </location>
</feature>
<evidence type="ECO:0000256" key="1">
    <source>
        <dbReference type="ARBA" id="ARBA00001915"/>
    </source>
</evidence>
<protein>
    <recommendedName>
        <fullName evidence="7">Biotin synthase auxiliary protein</fullName>
    </recommendedName>
</protein>
<dbReference type="InterPro" id="IPR058605">
    <property type="entry name" value="BsaP_C"/>
</dbReference>
<comment type="function">
    <text evidence="5">Required for the activity of the biotin synthase BioB.</text>
</comment>
<keyword evidence="10" id="KW-1185">Reference proteome</keyword>
<comment type="caution">
    <text evidence="9">The sequence shown here is derived from an EMBL/GenBank/DDBJ whole genome shotgun (WGS) entry which is preliminary data.</text>
</comment>
<dbReference type="AlphaFoldDB" id="A0A9X1WJH2"/>